<dbReference type="GO" id="GO:0005524">
    <property type="term" value="F:ATP binding"/>
    <property type="evidence" value="ECO:0007669"/>
    <property type="project" value="UniProtKB-KW"/>
</dbReference>
<dbReference type="EMBL" id="QRTC01000059">
    <property type="protein sequence ID" value="RGQ36005.1"/>
    <property type="molecule type" value="Genomic_DNA"/>
</dbReference>
<dbReference type="InterPro" id="IPR006204">
    <property type="entry name" value="GHMP_kinase_N_dom"/>
</dbReference>
<dbReference type="PRINTS" id="PR00959">
    <property type="entry name" value="MEVGALKINASE"/>
</dbReference>
<keyword evidence="3 7" id="KW-0808">Transferase</keyword>
<evidence type="ECO:0000313" key="7">
    <source>
        <dbReference type="EMBL" id="RGQ36005.1"/>
    </source>
</evidence>
<dbReference type="Pfam" id="PF00288">
    <property type="entry name" value="GHMP_kinases_N"/>
    <property type="match status" value="1"/>
</dbReference>
<accession>A0A412AV08</accession>
<feature type="domain" description="GHMP kinase N-terminal" evidence="5">
    <location>
        <begin position="128"/>
        <end position="216"/>
    </location>
</feature>
<dbReference type="InterPro" id="IPR014721">
    <property type="entry name" value="Ribsml_uS5_D2-typ_fold_subgr"/>
</dbReference>
<dbReference type="Gene3D" id="3.30.230.10">
    <property type="match status" value="1"/>
</dbReference>
<dbReference type="PRINTS" id="PR00473">
    <property type="entry name" value="GALCTOKINASE"/>
</dbReference>
<comment type="caution">
    <text evidence="7">The sequence shown here is derived from an EMBL/GenBank/DDBJ whole genome shotgun (WGS) entry which is preliminary data.</text>
</comment>
<evidence type="ECO:0000256" key="1">
    <source>
        <dbReference type="ARBA" id="ARBA00006566"/>
    </source>
</evidence>
<evidence type="ECO:0000256" key="4">
    <source>
        <dbReference type="ARBA" id="ARBA00022840"/>
    </source>
</evidence>
<dbReference type="SUPFAM" id="SSF55060">
    <property type="entry name" value="GHMP Kinase, C-terminal domain"/>
    <property type="match status" value="1"/>
</dbReference>
<dbReference type="Pfam" id="PF10509">
    <property type="entry name" value="GalKase_gal_bdg"/>
    <property type="match status" value="1"/>
</dbReference>
<dbReference type="InterPro" id="IPR019539">
    <property type="entry name" value="GalKase_N"/>
</dbReference>
<dbReference type="GO" id="GO:0005829">
    <property type="term" value="C:cytosol"/>
    <property type="evidence" value="ECO:0007669"/>
    <property type="project" value="TreeGrafter"/>
</dbReference>
<dbReference type="InterPro" id="IPR020568">
    <property type="entry name" value="Ribosomal_Su5_D2-typ_SF"/>
</dbReference>
<evidence type="ECO:0000256" key="3">
    <source>
        <dbReference type="ARBA" id="ARBA00022777"/>
    </source>
</evidence>
<dbReference type="InterPro" id="IPR006206">
    <property type="entry name" value="Mevalonate/galactokinase"/>
</dbReference>
<name>A0A412AV08_9FIRM</name>
<dbReference type="SUPFAM" id="SSF54211">
    <property type="entry name" value="Ribosomal protein S5 domain 2-like"/>
    <property type="match status" value="1"/>
</dbReference>
<proteinExistence type="inferred from homology"/>
<evidence type="ECO:0000259" key="5">
    <source>
        <dbReference type="Pfam" id="PF00288"/>
    </source>
</evidence>
<evidence type="ECO:0000259" key="6">
    <source>
        <dbReference type="Pfam" id="PF10509"/>
    </source>
</evidence>
<dbReference type="Proteomes" id="UP000284751">
    <property type="component" value="Unassembled WGS sequence"/>
</dbReference>
<protein>
    <submittedName>
        <fullName evidence="7">Galactokinase</fullName>
    </submittedName>
</protein>
<dbReference type="PANTHER" id="PTHR10457:SF7">
    <property type="entry name" value="GALACTOKINASE-RELATED"/>
    <property type="match status" value="1"/>
</dbReference>
<dbReference type="InterPro" id="IPR036554">
    <property type="entry name" value="GHMP_kinase_C_sf"/>
</dbReference>
<dbReference type="PANTHER" id="PTHR10457">
    <property type="entry name" value="MEVALONATE KINASE/GALACTOKINASE"/>
    <property type="match status" value="1"/>
</dbReference>
<dbReference type="GO" id="GO:0004335">
    <property type="term" value="F:galactokinase activity"/>
    <property type="evidence" value="ECO:0007669"/>
    <property type="project" value="InterPro"/>
</dbReference>
<evidence type="ECO:0000313" key="8">
    <source>
        <dbReference type="Proteomes" id="UP000284751"/>
    </source>
</evidence>
<dbReference type="Gene3D" id="3.30.70.890">
    <property type="entry name" value="GHMP kinase, C-terminal domain"/>
    <property type="match status" value="1"/>
</dbReference>
<reference evidence="7 8" key="1">
    <citation type="submission" date="2018-08" db="EMBL/GenBank/DDBJ databases">
        <title>A genome reference for cultivated species of the human gut microbiota.</title>
        <authorList>
            <person name="Zou Y."/>
            <person name="Xue W."/>
            <person name="Luo G."/>
        </authorList>
    </citation>
    <scope>NUCLEOTIDE SEQUENCE [LARGE SCALE GENOMIC DNA]</scope>
    <source>
        <strain evidence="7 8">AF28-26</strain>
    </source>
</reference>
<evidence type="ECO:0000256" key="2">
    <source>
        <dbReference type="ARBA" id="ARBA00022741"/>
    </source>
</evidence>
<dbReference type="GO" id="GO:0006012">
    <property type="term" value="P:galactose metabolic process"/>
    <property type="evidence" value="ECO:0007669"/>
    <property type="project" value="InterPro"/>
</dbReference>
<keyword evidence="2" id="KW-0547">Nucleotide-binding</keyword>
<keyword evidence="4" id="KW-0067">ATP-binding</keyword>
<sequence length="428" mass="47008">MNTVSAKIMLMNGDLDEKLAYLYACPIEKAALHRERLINAIEKFEELFGVSREISIFSAPGRTEIGGNHTDHQLGRVLAASVNLDVVAVVSENDSNLIRVKSEGYPQDTVDISSLEVVEQEKNTSAALIRGMCSRFRQLGYSTSGFDAYTTSNVLQGSGLSSSASFEVLLGTAMNALFCGGKETSLSIAQISQYTENVYFGKPSGLMDQSASSIGGFITIDFENREAPRVERIDFDFAHCGYTLCIIDTHGSHANLTPDYAAIPEEMKSVAACFGKEVLRQVPEAEFYDRLPQLRKLVGDRAVLRAIHFYGDNQRVLRQVEALRTGDFDLFKTLVIESGASSYQYLQNVFSTSYPREQGVSVTLALCERFLKSRGGAWRVHGGGFAGTVQTFVPMDYVETFREKMDAVLGEGSCHLLSIRPVGGTQVL</sequence>
<organism evidence="7 8">
    <name type="scientific">[Clostridium] leptum</name>
    <dbReference type="NCBI Taxonomy" id="1535"/>
    <lineage>
        <taxon>Bacteria</taxon>
        <taxon>Bacillati</taxon>
        <taxon>Bacillota</taxon>
        <taxon>Clostridia</taxon>
        <taxon>Eubacteriales</taxon>
        <taxon>Oscillospiraceae</taxon>
        <taxon>Oscillospiraceae incertae sedis</taxon>
    </lineage>
</organism>
<dbReference type="PIRSF" id="PIRSF000530">
    <property type="entry name" value="Galactokinase"/>
    <property type="match status" value="1"/>
</dbReference>
<gene>
    <name evidence="7" type="ORF">DWY99_12020</name>
</gene>
<feature type="domain" description="Galactokinase N-terminal" evidence="6">
    <location>
        <begin position="42"/>
        <end position="91"/>
    </location>
</feature>
<keyword evidence="3 7" id="KW-0418">Kinase</keyword>
<comment type="similarity">
    <text evidence="1">Belongs to the GHMP kinase family. GalK subfamily.</text>
</comment>
<dbReference type="InterPro" id="IPR000705">
    <property type="entry name" value="Galactokinase"/>
</dbReference>
<dbReference type="AlphaFoldDB" id="A0A412AV08"/>